<reference evidence="2 3" key="2">
    <citation type="submission" date="2008-10" db="EMBL/GenBank/DDBJ databases">
        <authorList>
            <person name="Fulton L."/>
            <person name="Clifton S."/>
            <person name="Fulton B."/>
            <person name="Xu J."/>
            <person name="Minx P."/>
            <person name="Pepin K.H."/>
            <person name="Johnson M."/>
            <person name="Bhonagiri V."/>
            <person name="Nash W.E."/>
            <person name="Mardis E.R."/>
            <person name="Wilson R.K."/>
        </authorList>
    </citation>
    <scope>NUCLEOTIDE SEQUENCE [LARGE SCALE GENOMIC DNA]</scope>
    <source>
        <strain evidence="2 3">ATCC 29098</strain>
    </source>
</reference>
<proteinExistence type="predicted"/>
<name>B6WW49_9BACT</name>
<sequence length="127" mass="13504">MPGLRAVSVEESFRYRKSRGQANAAPFQVRLPVTSAYGATVCDAPIIRARRPVASRTRATVGERPVPSSGAAARRPTKAGKGGRGRDRLPRPCGDDPALTICLCLPDRRFAEGRSEPSCGGGMVKVL</sequence>
<reference evidence="2 3" key="1">
    <citation type="submission" date="2008-10" db="EMBL/GenBank/DDBJ databases">
        <title>Draft genome sequence of Desulvovibrio piger (ATCC 29098).</title>
        <authorList>
            <person name="Sudarsanam P."/>
            <person name="Ley R."/>
            <person name="Guruge J."/>
            <person name="Turnbaugh P.J."/>
            <person name="Mahowald M."/>
            <person name="Liep D."/>
            <person name="Gordon J."/>
        </authorList>
    </citation>
    <scope>NUCLEOTIDE SEQUENCE [LARGE SCALE GENOMIC DNA]</scope>
    <source>
        <strain evidence="2 3">ATCC 29098</strain>
    </source>
</reference>
<accession>B6WW49</accession>
<organism evidence="2 3">
    <name type="scientific">Desulfovibrio piger ATCC 29098</name>
    <dbReference type="NCBI Taxonomy" id="411464"/>
    <lineage>
        <taxon>Bacteria</taxon>
        <taxon>Pseudomonadati</taxon>
        <taxon>Thermodesulfobacteriota</taxon>
        <taxon>Desulfovibrionia</taxon>
        <taxon>Desulfovibrionales</taxon>
        <taxon>Desulfovibrionaceae</taxon>
        <taxon>Desulfovibrio</taxon>
    </lineage>
</organism>
<dbReference type="HOGENOM" id="CLU_1967023_0_0_7"/>
<evidence type="ECO:0000256" key="1">
    <source>
        <dbReference type="SAM" id="MobiDB-lite"/>
    </source>
</evidence>
<feature type="compositionally biased region" description="Basic and acidic residues" evidence="1">
    <location>
        <begin position="84"/>
        <end position="94"/>
    </location>
</feature>
<dbReference type="AlphaFoldDB" id="B6WW49"/>
<feature type="region of interest" description="Disordered" evidence="1">
    <location>
        <begin position="53"/>
        <end position="97"/>
    </location>
</feature>
<evidence type="ECO:0000313" key="2">
    <source>
        <dbReference type="EMBL" id="EEB32825.1"/>
    </source>
</evidence>
<dbReference type="EMBL" id="ABXU01000068">
    <property type="protein sequence ID" value="EEB32825.1"/>
    <property type="molecule type" value="Genomic_DNA"/>
</dbReference>
<gene>
    <name evidence="2" type="ORF">DESPIG_02317</name>
</gene>
<evidence type="ECO:0000313" key="3">
    <source>
        <dbReference type="Proteomes" id="UP000003676"/>
    </source>
</evidence>
<dbReference type="Proteomes" id="UP000003676">
    <property type="component" value="Unassembled WGS sequence"/>
</dbReference>
<protein>
    <submittedName>
        <fullName evidence="2">Uncharacterized protein</fullName>
    </submittedName>
</protein>
<comment type="caution">
    <text evidence="2">The sequence shown here is derived from an EMBL/GenBank/DDBJ whole genome shotgun (WGS) entry which is preliminary data.</text>
</comment>